<organism evidence="1 2">
    <name type="scientific">Coniosporium tulheliwenetii</name>
    <dbReference type="NCBI Taxonomy" id="3383036"/>
    <lineage>
        <taxon>Eukaryota</taxon>
        <taxon>Fungi</taxon>
        <taxon>Dikarya</taxon>
        <taxon>Ascomycota</taxon>
        <taxon>Pezizomycotina</taxon>
        <taxon>Dothideomycetes</taxon>
        <taxon>Dothideomycetes incertae sedis</taxon>
        <taxon>Coniosporium</taxon>
    </lineage>
</organism>
<dbReference type="Proteomes" id="UP001172680">
    <property type="component" value="Unassembled WGS sequence"/>
</dbReference>
<sequence length="287" mass="30629">MGIEHPDEGDEWKEANSLAQTQTLEAYPTIRDHTRTPKPASPLLRPEAPPPQQCPQALGNGLHIHPPHPRAFLTDLLSSLPAPAEPSLNPVKDLRGTDKNLLLTLHVLFPNEFLPALDLLDRGLVTRFRVRSDGAPGSDAQTSAQVAQPDKELVSEEEEQQAATLYYVRSAQPPRSRFASSSAYDPSATHYEVRLAAWNCACPAFAFAAFPLSAASLDDEAGAASGLSGTDGGWNFGGLSLGQGGAPVCKHLLACVLVEKCKMFGAFVEERVVSVEEAAGWAAGWGG</sequence>
<reference evidence="1" key="1">
    <citation type="submission" date="2022-10" db="EMBL/GenBank/DDBJ databases">
        <title>Culturing micro-colonial fungi from biological soil crusts in the Mojave desert and describing Neophaeococcomyces mojavensis, and introducing the new genera and species Taxawa tesnikishii.</title>
        <authorList>
            <person name="Kurbessoian T."/>
            <person name="Stajich J.E."/>
        </authorList>
    </citation>
    <scope>NUCLEOTIDE SEQUENCE</scope>
    <source>
        <strain evidence="1">JES_115</strain>
    </source>
</reference>
<dbReference type="EMBL" id="JAPDRP010000014">
    <property type="protein sequence ID" value="KAJ9641843.1"/>
    <property type="molecule type" value="Genomic_DNA"/>
</dbReference>
<keyword evidence="2" id="KW-1185">Reference proteome</keyword>
<proteinExistence type="predicted"/>
<accession>A0ACC2Z2W0</accession>
<comment type="caution">
    <text evidence="1">The sequence shown here is derived from an EMBL/GenBank/DDBJ whole genome shotgun (WGS) entry which is preliminary data.</text>
</comment>
<evidence type="ECO:0000313" key="1">
    <source>
        <dbReference type="EMBL" id="KAJ9641843.1"/>
    </source>
</evidence>
<gene>
    <name evidence="1" type="ORF">H2199_005056</name>
</gene>
<name>A0ACC2Z2W0_9PEZI</name>
<evidence type="ECO:0000313" key="2">
    <source>
        <dbReference type="Proteomes" id="UP001172680"/>
    </source>
</evidence>
<protein>
    <submittedName>
        <fullName evidence="1">Uncharacterized protein</fullName>
    </submittedName>
</protein>